<reference evidence="2" key="1">
    <citation type="submission" date="2023-10" db="EMBL/GenBank/DDBJ databases">
        <authorList>
            <person name="Domelevo Entfellner J.-B."/>
        </authorList>
    </citation>
    <scope>NUCLEOTIDE SEQUENCE</scope>
</reference>
<evidence type="ECO:0000256" key="1">
    <source>
        <dbReference type="SAM" id="MobiDB-lite"/>
    </source>
</evidence>
<proteinExistence type="predicted"/>
<feature type="region of interest" description="Disordered" evidence="1">
    <location>
        <begin position="58"/>
        <end position="113"/>
    </location>
</feature>
<sequence length="252" mass="28891">MIVATFHTVARTRLTQIRKQARCKYLLLDQKSVDGSRCKHSQGKLIRLKQIKHQARCDSKNNLSQKEMISEPENEQPKSRMLRLSQMKHQARSKGNSTVTDGTNKGMDQSLPCNSFKDKEKVVAGQAVKKNICQGDSDPAVEGLPEHNLYRGTSLPSDVWWDVKNLKELQRTARRLRAFKTKKLRQQLRTESKRNLSIARLHAMRTSLTELTIANSEAQKQFVPMKRLRLTQLRREARLVNHFPATQGLPGN</sequence>
<dbReference type="EMBL" id="OY731399">
    <property type="protein sequence ID" value="CAJ1932070.1"/>
    <property type="molecule type" value="Genomic_DNA"/>
</dbReference>
<feature type="compositionally biased region" description="Polar residues" evidence="1">
    <location>
        <begin position="93"/>
        <end position="113"/>
    </location>
</feature>
<evidence type="ECO:0000313" key="2">
    <source>
        <dbReference type="EMBL" id="CAJ1932070.1"/>
    </source>
</evidence>
<accession>A0AA86SKC5</accession>
<protein>
    <submittedName>
        <fullName evidence="2">Uncharacterized protein</fullName>
    </submittedName>
</protein>
<organism evidence="2 3">
    <name type="scientific">Sphenostylis stenocarpa</name>
    <dbReference type="NCBI Taxonomy" id="92480"/>
    <lineage>
        <taxon>Eukaryota</taxon>
        <taxon>Viridiplantae</taxon>
        <taxon>Streptophyta</taxon>
        <taxon>Embryophyta</taxon>
        <taxon>Tracheophyta</taxon>
        <taxon>Spermatophyta</taxon>
        <taxon>Magnoliopsida</taxon>
        <taxon>eudicotyledons</taxon>
        <taxon>Gunneridae</taxon>
        <taxon>Pentapetalae</taxon>
        <taxon>rosids</taxon>
        <taxon>fabids</taxon>
        <taxon>Fabales</taxon>
        <taxon>Fabaceae</taxon>
        <taxon>Papilionoideae</taxon>
        <taxon>50 kb inversion clade</taxon>
        <taxon>NPAAA clade</taxon>
        <taxon>indigoferoid/millettioid clade</taxon>
        <taxon>Phaseoleae</taxon>
        <taxon>Sphenostylis</taxon>
    </lineage>
</organism>
<dbReference type="Gramene" id="rna-AYBTSS11_LOCUS5607">
    <property type="protein sequence ID" value="CAJ1932070.1"/>
    <property type="gene ID" value="gene-AYBTSS11_LOCUS5607"/>
</dbReference>
<evidence type="ECO:0000313" key="3">
    <source>
        <dbReference type="Proteomes" id="UP001189624"/>
    </source>
</evidence>
<keyword evidence="3" id="KW-1185">Reference proteome</keyword>
<dbReference type="Proteomes" id="UP001189624">
    <property type="component" value="Chromosome 2"/>
</dbReference>
<name>A0AA86SKC5_9FABA</name>
<dbReference type="AlphaFoldDB" id="A0AA86SKC5"/>
<gene>
    <name evidence="2" type="ORF">AYBTSS11_LOCUS5607</name>
</gene>